<gene>
    <name evidence="2" type="ORF">CHS0354_014036</name>
</gene>
<reference evidence="2" key="1">
    <citation type="journal article" date="2021" name="Genome Biol. Evol.">
        <title>A High-Quality Reference Genome for a Parasitic Bivalve with Doubly Uniparental Inheritance (Bivalvia: Unionida).</title>
        <authorList>
            <person name="Smith C.H."/>
        </authorList>
    </citation>
    <scope>NUCLEOTIDE SEQUENCE</scope>
    <source>
        <strain evidence="2">CHS0354</strain>
    </source>
</reference>
<reference evidence="2" key="3">
    <citation type="submission" date="2023-05" db="EMBL/GenBank/DDBJ databases">
        <authorList>
            <person name="Smith C.H."/>
        </authorList>
    </citation>
    <scope>NUCLEOTIDE SEQUENCE</scope>
    <source>
        <strain evidence="2">CHS0354</strain>
        <tissue evidence="2">Mantle</tissue>
    </source>
</reference>
<keyword evidence="1" id="KW-0175">Coiled coil</keyword>
<name>A0AAE0RV91_9BIVA</name>
<dbReference type="Gene3D" id="1.10.287.1490">
    <property type="match status" value="1"/>
</dbReference>
<sequence>MIAGVDYPSKNTIIVTHRDLFFLLFFLRHYYMPNKASYLSYMDVENIISLRGVQKPSEIANRYKIGLTRLYKIWTDASPNKKFPGGFSGTQAGKKLTEVAKKLTEENKNQRAEISKIQEEFNSLQGLASKTRDNIKQKQQQVQNMMARYKLLQQQQQQIQELLTMIPDNEQHLKTLTTQKDQQQKTIDELNLKIAENKKTIENQTINNAQLQKIIDDNNTIEQGLNEILSNPQPSTPKHWPYGEKSVEQILSENLLKPEDAVKSKQPVSVVKVSKKKTVEQITSAKASQRH</sequence>
<organism evidence="2 3">
    <name type="scientific">Potamilus streckersoni</name>
    <dbReference type="NCBI Taxonomy" id="2493646"/>
    <lineage>
        <taxon>Eukaryota</taxon>
        <taxon>Metazoa</taxon>
        <taxon>Spiralia</taxon>
        <taxon>Lophotrochozoa</taxon>
        <taxon>Mollusca</taxon>
        <taxon>Bivalvia</taxon>
        <taxon>Autobranchia</taxon>
        <taxon>Heteroconchia</taxon>
        <taxon>Palaeoheterodonta</taxon>
        <taxon>Unionida</taxon>
        <taxon>Unionoidea</taxon>
        <taxon>Unionidae</taxon>
        <taxon>Ambleminae</taxon>
        <taxon>Lampsilini</taxon>
        <taxon>Potamilus</taxon>
    </lineage>
</organism>
<protein>
    <submittedName>
        <fullName evidence="2">Uncharacterized protein</fullName>
    </submittedName>
</protein>
<dbReference type="Proteomes" id="UP001195483">
    <property type="component" value="Unassembled WGS sequence"/>
</dbReference>
<evidence type="ECO:0000313" key="2">
    <source>
        <dbReference type="EMBL" id="KAK3579925.1"/>
    </source>
</evidence>
<proteinExistence type="predicted"/>
<reference evidence="2" key="2">
    <citation type="journal article" date="2021" name="Genome Biol. Evol.">
        <title>Developing a high-quality reference genome for a parasitic bivalve with doubly uniparental inheritance (Bivalvia: Unionida).</title>
        <authorList>
            <person name="Smith C.H."/>
        </authorList>
    </citation>
    <scope>NUCLEOTIDE SEQUENCE</scope>
    <source>
        <strain evidence="2">CHS0354</strain>
        <tissue evidence="2">Mantle</tissue>
    </source>
</reference>
<dbReference type="AlphaFoldDB" id="A0AAE0RV91"/>
<keyword evidence="3" id="KW-1185">Reference proteome</keyword>
<comment type="caution">
    <text evidence="2">The sequence shown here is derived from an EMBL/GenBank/DDBJ whole genome shotgun (WGS) entry which is preliminary data.</text>
</comment>
<evidence type="ECO:0000256" key="1">
    <source>
        <dbReference type="SAM" id="Coils"/>
    </source>
</evidence>
<feature type="coiled-coil region" evidence="1">
    <location>
        <begin position="93"/>
        <end position="212"/>
    </location>
</feature>
<dbReference type="EMBL" id="JAEAOA010000859">
    <property type="protein sequence ID" value="KAK3579925.1"/>
    <property type="molecule type" value="Genomic_DNA"/>
</dbReference>
<accession>A0AAE0RV91</accession>
<evidence type="ECO:0000313" key="3">
    <source>
        <dbReference type="Proteomes" id="UP001195483"/>
    </source>
</evidence>